<evidence type="ECO:0000313" key="1">
    <source>
        <dbReference type="EMBL" id="KAA6364688.1"/>
    </source>
</evidence>
<dbReference type="Proteomes" id="UP000324800">
    <property type="component" value="Unassembled WGS sequence"/>
</dbReference>
<dbReference type="EMBL" id="SNRW01021338">
    <property type="protein sequence ID" value="KAA6364688.1"/>
    <property type="molecule type" value="Genomic_DNA"/>
</dbReference>
<organism evidence="1 2">
    <name type="scientific">Streblomastix strix</name>
    <dbReference type="NCBI Taxonomy" id="222440"/>
    <lineage>
        <taxon>Eukaryota</taxon>
        <taxon>Metamonada</taxon>
        <taxon>Preaxostyla</taxon>
        <taxon>Oxymonadida</taxon>
        <taxon>Streblomastigidae</taxon>
        <taxon>Streblomastix</taxon>
    </lineage>
</organism>
<evidence type="ECO:0000313" key="2">
    <source>
        <dbReference type="Proteomes" id="UP000324800"/>
    </source>
</evidence>
<protein>
    <submittedName>
        <fullName evidence="1">Uncharacterized protein</fullName>
    </submittedName>
</protein>
<comment type="caution">
    <text evidence="1">The sequence shown here is derived from an EMBL/GenBank/DDBJ whole genome shotgun (WGS) entry which is preliminary data.</text>
</comment>
<name>A0A5J4U325_9EUKA</name>
<accession>A0A5J4U325</accession>
<gene>
    <name evidence="1" type="ORF">EZS28_039784</name>
</gene>
<sequence length="75" mass="8699">MKEKNYDMQDNLVKKLSPTHVEFMKWLNKIKKTKPSSAKHHFSCLNIMLSLIFGTEKSFTTAQRLNGHAIANHQI</sequence>
<dbReference type="AlphaFoldDB" id="A0A5J4U325"/>
<feature type="non-terminal residue" evidence="1">
    <location>
        <position position="75"/>
    </location>
</feature>
<proteinExistence type="predicted"/>
<reference evidence="1 2" key="1">
    <citation type="submission" date="2019-03" db="EMBL/GenBank/DDBJ databases">
        <title>Single cell metagenomics reveals metabolic interactions within the superorganism composed of flagellate Streblomastix strix and complex community of Bacteroidetes bacteria on its surface.</title>
        <authorList>
            <person name="Treitli S.C."/>
            <person name="Kolisko M."/>
            <person name="Husnik F."/>
            <person name="Keeling P."/>
            <person name="Hampl V."/>
        </authorList>
    </citation>
    <scope>NUCLEOTIDE SEQUENCE [LARGE SCALE GENOMIC DNA]</scope>
    <source>
        <strain evidence="1">ST1C</strain>
    </source>
</reference>